<dbReference type="RefSeq" id="WP_247956454.1">
    <property type="nucleotide sequence ID" value="NZ_CP078077.1"/>
</dbReference>
<feature type="region of interest" description="Disordered" evidence="1">
    <location>
        <begin position="1"/>
        <end position="22"/>
    </location>
</feature>
<feature type="compositionally biased region" description="Low complexity" evidence="1">
    <location>
        <begin position="1"/>
        <end position="15"/>
    </location>
</feature>
<protein>
    <recommendedName>
        <fullName evidence="4">Tail assembly chaperone</fullName>
    </recommendedName>
</protein>
<accession>A0ABY4IK79</accession>
<dbReference type="Proteomes" id="UP000831963">
    <property type="component" value="Chromosome"/>
</dbReference>
<dbReference type="EMBL" id="CP078077">
    <property type="protein sequence ID" value="UPL13012.1"/>
    <property type="molecule type" value="Genomic_DNA"/>
</dbReference>
<gene>
    <name evidence="2" type="ORF">KV396_00245</name>
</gene>
<reference evidence="2 3" key="1">
    <citation type="submission" date="2021-06" db="EMBL/GenBank/DDBJ databases">
        <title>Genome-based taxonomic framework of Microbacterium strains isolated from marine environment, the description of four new species and reclassification of four preexisting species.</title>
        <authorList>
            <person name="Lee S.D."/>
            <person name="Kim S.-M."/>
            <person name="Byeon Y.-S."/>
            <person name="Yang H.L."/>
            <person name="Kim I.S."/>
        </authorList>
    </citation>
    <scope>NUCLEOTIDE SEQUENCE [LARGE SCALE GENOMIC DNA]</scope>
    <source>
        <strain evidence="2 3">SSW1-36</strain>
    </source>
</reference>
<keyword evidence="3" id="KW-1185">Reference proteome</keyword>
<name>A0ABY4IK79_9MICO</name>
<proteinExistence type="predicted"/>
<organism evidence="2 3">
    <name type="scientific">Microbacterium galbinum</name>
    <dbReference type="NCBI Taxonomy" id="2851646"/>
    <lineage>
        <taxon>Bacteria</taxon>
        <taxon>Bacillati</taxon>
        <taxon>Actinomycetota</taxon>
        <taxon>Actinomycetes</taxon>
        <taxon>Micrococcales</taxon>
        <taxon>Microbacteriaceae</taxon>
        <taxon>Microbacterium</taxon>
    </lineage>
</organism>
<evidence type="ECO:0000313" key="3">
    <source>
        <dbReference type="Proteomes" id="UP000831963"/>
    </source>
</evidence>
<evidence type="ECO:0008006" key="4">
    <source>
        <dbReference type="Google" id="ProtNLM"/>
    </source>
</evidence>
<sequence>MSATKTTTAKTAPKATEPEVPAYDFDSWSEEDEQKAILAAVPEVKYILVEDRFIGRLSDGSIVEVPLKMSLDEVDELQSDGAAPVDQFKAILRKISGDDAANDFGKRDLVEAAILAEKFFRTLQRVQQAAFPE</sequence>
<evidence type="ECO:0000256" key="1">
    <source>
        <dbReference type="SAM" id="MobiDB-lite"/>
    </source>
</evidence>
<evidence type="ECO:0000313" key="2">
    <source>
        <dbReference type="EMBL" id="UPL13012.1"/>
    </source>
</evidence>